<dbReference type="PANTHER" id="PTHR30563">
    <property type="entry name" value="DNA RECOMBINATION PROTEIN RMUC"/>
    <property type="match status" value="1"/>
</dbReference>
<dbReference type="OrthoDB" id="370725at2"/>
<organism evidence="6 7">
    <name type="scientific">Agrococcus casei LMG 22410</name>
    <dbReference type="NCBI Taxonomy" id="1255656"/>
    <lineage>
        <taxon>Bacteria</taxon>
        <taxon>Bacillati</taxon>
        <taxon>Actinomycetota</taxon>
        <taxon>Actinomycetes</taxon>
        <taxon>Micrococcales</taxon>
        <taxon>Microbacteriaceae</taxon>
        <taxon>Agrococcus</taxon>
    </lineage>
</organism>
<keyword evidence="4" id="KW-0233">DNA recombination</keyword>
<dbReference type="EMBL" id="FUHU01000036">
    <property type="protein sequence ID" value="SJM62411.1"/>
    <property type="molecule type" value="Genomic_DNA"/>
</dbReference>
<accession>A0A1R4G2Q7</accession>
<gene>
    <name evidence="6" type="ORF">CZ674_08310</name>
</gene>
<keyword evidence="7" id="KW-1185">Reference proteome</keyword>
<dbReference type="RefSeq" id="WP_086992083.1">
    <property type="nucleotide sequence ID" value="NZ_FUHU01000036.1"/>
</dbReference>
<dbReference type="InterPro" id="IPR003798">
    <property type="entry name" value="DNA_recombination_RmuC"/>
</dbReference>
<evidence type="ECO:0000313" key="6">
    <source>
        <dbReference type="EMBL" id="SJM62411.1"/>
    </source>
</evidence>
<dbReference type="Proteomes" id="UP000195787">
    <property type="component" value="Unassembled WGS sequence"/>
</dbReference>
<proteinExistence type="inferred from homology"/>
<sequence>MIEIAVWLFITSLVAAAALAGLAAWVIASSRARQRVNALDRENAALEATVRGYESQLDQAQSNSLLAQQLVPMAAQLRTLGDRVHTAETQREQQHGALAQQLRASLESEERLRASADSLSQALSSSQSRGMWGEVQLQRVVEAAGMIERVDFDTQTSTADGSSRPDMVVHLPGDRHLALDAKAPFDAYLRASALPSGSEHAAERSRLLAEHARVLRGHVDALAKREYARKIAGAPEVVVLFVPSEALLSSALDADPGLLEHAFSKSIALASPVTLFSLLRAIATTWSQTEATDEAHEILRLTTELYERLATMAGHISSLRKSIESTVKHFNSFNSTLETRVLVSARKLEKLSRAKTIEGAADLDSAPASLTAAEFADGDD</sequence>
<dbReference type="Pfam" id="PF02646">
    <property type="entry name" value="RmuC"/>
    <property type="match status" value="1"/>
</dbReference>
<evidence type="ECO:0000256" key="5">
    <source>
        <dbReference type="SAM" id="Coils"/>
    </source>
</evidence>
<dbReference type="GeneID" id="303173215"/>
<feature type="coiled-coil region" evidence="5">
    <location>
        <begin position="29"/>
        <end position="63"/>
    </location>
</feature>
<comment type="similarity">
    <text evidence="2">Belongs to the RmuC family.</text>
</comment>
<name>A0A1R4G2Q7_9MICO</name>
<evidence type="ECO:0000256" key="2">
    <source>
        <dbReference type="ARBA" id="ARBA00009840"/>
    </source>
</evidence>
<evidence type="ECO:0000256" key="3">
    <source>
        <dbReference type="ARBA" id="ARBA00023054"/>
    </source>
</evidence>
<evidence type="ECO:0000256" key="4">
    <source>
        <dbReference type="ARBA" id="ARBA00023172"/>
    </source>
</evidence>
<reference evidence="6 7" key="1">
    <citation type="submission" date="2017-02" db="EMBL/GenBank/DDBJ databases">
        <authorList>
            <person name="Peterson S.W."/>
        </authorList>
    </citation>
    <scope>NUCLEOTIDE SEQUENCE [LARGE SCALE GENOMIC DNA]</scope>
    <source>
        <strain evidence="6 7">LMG 22410</strain>
    </source>
</reference>
<protein>
    <submittedName>
        <fullName evidence="6">DNA recombination protein RmuC</fullName>
    </submittedName>
</protein>
<evidence type="ECO:0000256" key="1">
    <source>
        <dbReference type="ARBA" id="ARBA00003416"/>
    </source>
</evidence>
<dbReference type="PANTHER" id="PTHR30563:SF0">
    <property type="entry name" value="DNA RECOMBINATION PROTEIN RMUC"/>
    <property type="match status" value="1"/>
</dbReference>
<evidence type="ECO:0000313" key="7">
    <source>
        <dbReference type="Proteomes" id="UP000195787"/>
    </source>
</evidence>
<dbReference type="GO" id="GO:0006310">
    <property type="term" value="P:DNA recombination"/>
    <property type="evidence" value="ECO:0007669"/>
    <property type="project" value="UniProtKB-KW"/>
</dbReference>
<dbReference type="AlphaFoldDB" id="A0A1R4G2Q7"/>
<keyword evidence="3 5" id="KW-0175">Coiled coil</keyword>
<comment type="function">
    <text evidence="1">Involved in DNA recombination.</text>
</comment>